<dbReference type="EMBL" id="JADQTO010000030">
    <property type="protein sequence ID" value="MBG0567798.1"/>
    <property type="molecule type" value="Genomic_DNA"/>
</dbReference>
<keyword evidence="2" id="KW-0378">Hydrolase</keyword>
<evidence type="ECO:0000313" key="2">
    <source>
        <dbReference type="EMBL" id="MBG0567798.1"/>
    </source>
</evidence>
<dbReference type="InterPro" id="IPR000073">
    <property type="entry name" value="AB_hydrolase_1"/>
</dbReference>
<dbReference type="Gene3D" id="3.40.50.1820">
    <property type="entry name" value="alpha/beta hydrolase"/>
    <property type="match status" value="1"/>
</dbReference>
<sequence length="276" mass="30214">MVVGELIQAGQERPPVVVRRSRADKGRDGRMLLLHGLANNSGVWSRLVGQDRGLPGEIWTADLPWRSHGPSDWGHGRDLLSPVRAALTEAGGFDVVVAHSFTSNVLLRLLTEDTGRDLLERIRALVLVAPFYRGAPTEFRGDTVPGLYDDFVRVMQEGIAVQVRPGTSPDMVHAMAQRVCDQVGPYGWLRVSDTYLRTPWLRLDRLGIPVLVVAGRRDRSAPESERLAGSLPLGSFAVNARCGHFPMLEDVDWFAGVLRSHVMSVEPASPCPTGAA</sequence>
<organism evidence="2 3">
    <name type="scientific">Actinoplanes aureus</name>
    <dbReference type="NCBI Taxonomy" id="2792083"/>
    <lineage>
        <taxon>Bacteria</taxon>
        <taxon>Bacillati</taxon>
        <taxon>Actinomycetota</taxon>
        <taxon>Actinomycetes</taxon>
        <taxon>Micromonosporales</taxon>
        <taxon>Micromonosporaceae</taxon>
        <taxon>Actinoplanes</taxon>
    </lineage>
</organism>
<dbReference type="Proteomes" id="UP000598146">
    <property type="component" value="Unassembled WGS sequence"/>
</dbReference>
<feature type="domain" description="AB hydrolase-1" evidence="1">
    <location>
        <begin position="32"/>
        <end position="255"/>
    </location>
</feature>
<proteinExistence type="predicted"/>
<dbReference type="Pfam" id="PF12697">
    <property type="entry name" value="Abhydrolase_6"/>
    <property type="match status" value="1"/>
</dbReference>
<name>A0A931CKB7_9ACTN</name>
<dbReference type="AlphaFoldDB" id="A0A931CKB7"/>
<dbReference type="RefSeq" id="WP_196419570.1">
    <property type="nucleotide sequence ID" value="NZ_JADQTO010000030.1"/>
</dbReference>
<dbReference type="SUPFAM" id="SSF53474">
    <property type="entry name" value="alpha/beta-Hydrolases"/>
    <property type="match status" value="1"/>
</dbReference>
<comment type="caution">
    <text evidence="2">The sequence shown here is derived from an EMBL/GenBank/DDBJ whole genome shotgun (WGS) entry which is preliminary data.</text>
</comment>
<evidence type="ECO:0000313" key="3">
    <source>
        <dbReference type="Proteomes" id="UP000598146"/>
    </source>
</evidence>
<reference evidence="2" key="1">
    <citation type="submission" date="2020-11" db="EMBL/GenBank/DDBJ databases">
        <title>Isolation and identification of active actinomycetes.</title>
        <authorList>
            <person name="Sun X."/>
        </authorList>
    </citation>
    <scope>NUCLEOTIDE SEQUENCE</scope>
    <source>
        <strain evidence="2">NEAU-A11</strain>
    </source>
</reference>
<dbReference type="InterPro" id="IPR029058">
    <property type="entry name" value="AB_hydrolase_fold"/>
</dbReference>
<accession>A0A931CKB7</accession>
<dbReference type="GO" id="GO:0016787">
    <property type="term" value="F:hydrolase activity"/>
    <property type="evidence" value="ECO:0007669"/>
    <property type="project" value="UniProtKB-KW"/>
</dbReference>
<protein>
    <submittedName>
        <fullName evidence="2">Alpha/beta hydrolase</fullName>
    </submittedName>
</protein>
<evidence type="ECO:0000259" key="1">
    <source>
        <dbReference type="Pfam" id="PF12697"/>
    </source>
</evidence>
<gene>
    <name evidence="2" type="ORF">I4J89_40770</name>
</gene>
<keyword evidence="3" id="KW-1185">Reference proteome</keyword>